<dbReference type="Pfam" id="PF13739">
    <property type="entry name" value="PdaC"/>
    <property type="match status" value="1"/>
</dbReference>
<gene>
    <name evidence="3" type="ORF">DDV96_09765</name>
</gene>
<accession>A0A2U0HZ44</accession>
<dbReference type="InterPro" id="IPR037126">
    <property type="entry name" value="PdaC/RsiV-like_sf"/>
</dbReference>
<dbReference type="PROSITE" id="PS51257">
    <property type="entry name" value="PROKAR_LIPOPROTEIN"/>
    <property type="match status" value="1"/>
</dbReference>
<evidence type="ECO:0000313" key="3">
    <source>
        <dbReference type="EMBL" id="PVW14096.1"/>
    </source>
</evidence>
<dbReference type="InterPro" id="IPR021729">
    <property type="entry name" value="DUF3298"/>
</dbReference>
<dbReference type="OrthoDB" id="594879at2"/>
<dbReference type="AlphaFoldDB" id="A0A2U0HZ44"/>
<comment type="caution">
    <text evidence="3">The sequence shown here is derived from an EMBL/GenBank/DDBJ whole genome shotgun (WGS) entry which is preliminary data.</text>
</comment>
<name>A0A2U0HZ44_9FLAO</name>
<keyword evidence="4" id="KW-1185">Reference proteome</keyword>
<proteinExistence type="predicted"/>
<sequence>MMNALKFKPMNNKFLGFCFCLLVLASCEKEQPLSFSAESFTEKDLAECNNGDCPEITVNYFTVQGEERVSEKINAEIEQFIIASLKTTDEDPNAKGMKQAARNFVATYRKDLEQFPDMVGEYVSEINVRNIFENDQLLSVEEQQYTFTGGAHGYGSTTFDNFDPKTGALLQQKDLFKDWQAFKEFAENEFRKQHNISENESINATGFWFENDTFYVPENIGFTKDNVIIIYNQYDIASYADGPIELEIPMEKAKEFLDFSVE</sequence>
<evidence type="ECO:0008006" key="5">
    <source>
        <dbReference type="Google" id="ProtNLM"/>
    </source>
</evidence>
<organism evidence="3 4">
    <name type="scientific">Marixanthomonas spongiae</name>
    <dbReference type="NCBI Taxonomy" id="2174845"/>
    <lineage>
        <taxon>Bacteria</taxon>
        <taxon>Pseudomonadati</taxon>
        <taxon>Bacteroidota</taxon>
        <taxon>Flavobacteriia</taxon>
        <taxon>Flavobacteriales</taxon>
        <taxon>Flavobacteriaceae</taxon>
        <taxon>Marixanthomonas</taxon>
    </lineage>
</organism>
<dbReference type="EMBL" id="QEHR01000006">
    <property type="protein sequence ID" value="PVW14096.1"/>
    <property type="molecule type" value="Genomic_DNA"/>
</dbReference>
<dbReference type="InterPro" id="IPR025303">
    <property type="entry name" value="PdaC"/>
</dbReference>
<reference evidence="3 4" key="1">
    <citation type="submission" date="2018-04" db="EMBL/GenBank/DDBJ databases">
        <title>Marixanthomonas spongiae HN-E44 sp. nov., isolated from a marine sponge.</title>
        <authorList>
            <person name="Luo L."/>
            <person name="Zhuang L."/>
        </authorList>
    </citation>
    <scope>NUCLEOTIDE SEQUENCE [LARGE SCALE GENOMIC DNA]</scope>
    <source>
        <strain evidence="3 4">HN-E44</strain>
    </source>
</reference>
<feature type="domain" description="Deacetylase PdaC" evidence="2">
    <location>
        <begin position="49"/>
        <end position="153"/>
    </location>
</feature>
<protein>
    <recommendedName>
        <fullName evidence="5">DUF3298 domain-containing protein</fullName>
    </recommendedName>
</protein>
<dbReference type="Gene3D" id="3.30.565.40">
    <property type="entry name" value="Fervidobacterium nodosum Rt17-B1 like"/>
    <property type="match status" value="1"/>
</dbReference>
<evidence type="ECO:0000313" key="4">
    <source>
        <dbReference type="Proteomes" id="UP000245962"/>
    </source>
</evidence>
<evidence type="ECO:0000259" key="1">
    <source>
        <dbReference type="Pfam" id="PF11738"/>
    </source>
</evidence>
<dbReference type="Proteomes" id="UP000245962">
    <property type="component" value="Unassembled WGS sequence"/>
</dbReference>
<feature type="domain" description="DUF3298" evidence="1">
    <location>
        <begin position="173"/>
        <end position="250"/>
    </location>
</feature>
<evidence type="ECO:0000259" key="2">
    <source>
        <dbReference type="Pfam" id="PF13739"/>
    </source>
</evidence>
<dbReference type="Gene3D" id="3.90.640.20">
    <property type="entry name" value="Heat-shock cognate protein, ATPase"/>
    <property type="match status" value="1"/>
</dbReference>
<dbReference type="Pfam" id="PF11738">
    <property type="entry name" value="DUF3298"/>
    <property type="match status" value="1"/>
</dbReference>